<dbReference type="GO" id="GO:0005975">
    <property type="term" value="P:carbohydrate metabolic process"/>
    <property type="evidence" value="ECO:0007669"/>
    <property type="project" value="InterPro"/>
</dbReference>
<dbReference type="SUPFAM" id="SSF51445">
    <property type="entry name" value="(Trans)glycosidases"/>
    <property type="match status" value="1"/>
</dbReference>
<dbReference type="InterPro" id="IPR013776">
    <property type="entry name" value="A-amylase_thermo"/>
</dbReference>
<keyword evidence="5" id="KW-0119">Carbohydrate metabolism</keyword>
<accession>A0A2X0LUH8</accession>
<dbReference type="OrthoDB" id="550577at2759"/>
<keyword evidence="9" id="KW-1185">Reference proteome</keyword>
<dbReference type="NCBIfam" id="NF006969">
    <property type="entry name" value="PRK09441.1-2"/>
    <property type="match status" value="1"/>
</dbReference>
<evidence type="ECO:0000256" key="5">
    <source>
        <dbReference type="ARBA" id="ARBA00023277"/>
    </source>
</evidence>
<evidence type="ECO:0000256" key="2">
    <source>
        <dbReference type="ARBA" id="ARBA00008061"/>
    </source>
</evidence>
<organism evidence="8 9">
    <name type="scientific">Microbotryum saponariae</name>
    <dbReference type="NCBI Taxonomy" id="289078"/>
    <lineage>
        <taxon>Eukaryota</taxon>
        <taxon>Fungi</taxon>
        <taxon>Dikarya</taxon>
        <taxon>Basidiomycota</taxon>
        <taxon>Pucciniomycotina</taxon>
        <taxon>Microbotryomycetes</taxon>
        <taxon>Microbotryales</taxon>
        <taxon>Microbotryaceae</taxon>
        <taxon>Microbotryum</taxon>
    </lineage>
</organism>
<evidence type="ECO:0000256" key="1">
    <source>
        <dbReference type="ARBA" id="ARBA00001913"/>
    </source>
</evidence>
<keyword evidence="3" id="KW-0479">Metal-binding</keyword>
<dbReference type="PIRSF" id="PIRSF001021">
    <property type="entry name" value="Alph-amls_thrmst"/>
    <property type="match status" value="1"/>
</dbReference>
<dbReference type="NCBIfam" id="NF006968">
    <property type="entry name" value="PRK09441.1-1"/>
    <property type="match status" value="1"/>
</dbReference>
<dbReference type="InterPro" id="IPR013780">
    <property type="entry name" value="Glyco_hydro_b"/>
</dbReference>
<dbReference type="Proteomes" id="UP000249723">
    <property type="component" value="Unassembled WGS sequence"/>
</dbReference>
<evidence type="ECO:0000256" key="3">
    <source>
        <dbReference type="ARBA" id="ARBA00022723"/>
    </source>
</evidence>
<dbReference type="GO" id="GO:0004553">
    <property type="term" value="F:hydrolase activity, hydrolyzing O-glycosyl compounds"/>
    <property type="evidence" value="ECO:0007669"/>
    <property type="project" value="InterPro"/>
</dbReference>
<dbReference type="EMBL" id="FMWP01000107">
    <property type="protein sequence ID" value="SDA00055.1"/>
    <property type="molecule type" value="Genomic_DNA"/>
</dbReference>
<dbReference type="SUPFAM" id="SSF51011">
    <property type="entry name" value="Glycosyl hydrolase domain"/>
    <property type="match status" value="1"/>
</dbReference>
<evidence type="ECO:0000256" key="4">
    <source>
        <dbReference type="ARBA" id="ARBA00022801"/>
    </source>
</evidence>
<feature type="domain" description="Glycosyl hydrolase family 13 catalytic" evidence="7">
    <location>
        <begin position="60"/>
        <end position="472"/>
    </location>
</feature>
<reference evidence="9" key="1">
    <citation type="submission" date="2016-10" db="EMBL/GenBank/DDBJ databases">
        <authorList>
            <person name="Jeantristanb JTB J.-T."/>
            <person name="Ricardo R."/>
        </authorList>
    </citation>
    <scope>NUCLEOTIDE SEQUENCE [LARGE SCALE GENOMIC DNA]</scope>
</reference>
<comment type="similarity">
    <text evidence="2">Belongs to the glycosyl hydrolase 13 family.</text>
</comment>
<dbReference type="GO" id="GO:0005509">
    <property type="term" value="F:calcium ion binding"/>
    <property type="evidence" value="ECO:0007669"/>
    <property type="project" value="InterPro"/>
</dbReference>
<protein>
    <submittedName>
        <fullName evidence="8">BZ3500_MvSof-1268-A1-R1_Chr9g10415 protein</fullName>
    </submittedName>
</protein>
<dbReference type="InterPro" id="IPR015237">
    <property type="entry name" value="Alpha-amylase_C_pro"/>
</dbReference>
<keyword evidence="4" id="KW-0378">Hydrolase</keyword>
<dbReference type="SMART" id="SM00642">
    <property type="entry name" value="Aamy"/>
    <property type="match status" value="1"/>
</dbReference>
<name>A0A2X0LUH8_9BASI</name>
<evidence type="ECO:0000259" key="7">
    <source>
        <dbReference type="SMART" id="SM00642"/>
    </source>
</evidence>
<proteinExistence type="inferred from homology"/>
<gene>
    <name evidence="8" type="ORF">BZ3500_MVSOF-1268-A1-R1_CHR9G10415</name>
</gene>
<dbReference type="AlphaFoldDB" id="A0A2X0LUH8"/>
<dbReference type="InterPro" id="IPR006047">
    <property type="entry name" value="GH13_cat_dom"/>
</dbReference>
<dbReference type="InterPro" id="IPR017853">
    <property type="entry name" value="GH"/>
</dbReference>
<dbReference type="STRING" id="289078.A0A2X0LUH8"/>
<evidence type="ECO:0000313" key="8">
    <source>
        <dbReference type="EMBL" id="SDA00055.1"/>
    </source>
</evidence>
<dbReference type="Gene3D" id="2.40.30.140">
    <property type="match status" value="1"/>
</dbReference>
<dbReference type="Gene3D" id="3.20.20.80">
    <property type="entry name" value="Glycosidases"/>
    <property type="match status" value="1"/>
</dbReference>
<keyword evidence="6" id="KW-0326">Glycosidase</keyword>
<dbReference type="CDD" id="cd11318">
    <property type="entry name" value="AmyAc_bac_fung_AmyA"/>
    <property type="match status" value="1"/>
</dbReference>
<comment type="cofactor">
    <cofactor evidence="1">
        <name>Ca(2+)</name>
        <dbReference type="ChEBI" id="CHEBI:29108"/>
    </cofactor>
</comment>
<evidence type="ECO:0000256" key="6">
    <source>
        <dbReference type="ARBA" id="ARBA00023295"/>
    </source>
</evidence>
<dbReference type="Gene3D" id="2.60.40.1180">
    <property type="entry name" value="Golgi alpha-mannosidase II"/>
    <property type="match status" value="1"/>
</dbReference>
<dbReference type="Pfam" id="PF09154">
    <property type="entry name" value="Alpha-amy_C_pro"/>
    <property type="match status" value="1"/>
</dbReference>
<sequence>MSAQEEAKKPEQKYRTANYKANARGLGREHEEPQNYTMMQVAIGVKMIGLRNWETDRTLHCWTPGFEWYSKGGGKFWNDFKEKSKSLADMGITAAWLPPTMADLLCSPFFLAPTKGQSPEDNGYGVYDIYDLGEFDAKGGKATKWGTKEQYIDCIKTCKKNGIVVYIDAVLNHKAGADEAEPFMATEVDENNRNQEVSGAYEIEGWTKFDFPGRGDKYSDLKWRHYHFTGVDWDNRAEKKAIFKIQGEGKGWALAVDGEKGSFDYLMFADIDHNHPEAREDIKKWGTWIIKETGAEGIRFDAVKHIDEGFISEFVQHIRKELDNPDLFCVGEFWKDDIGSLTGYLDRFGDQFSLFDTALHYNFKEASTRGGDYDLRAIWDGTVVKDYPMDAVTLVDNHDTQPQQALESWIDPTFKPLAYALILFRGDGYPCVFAGDLYGCNSEPFVEPMSQLDDFIRIRKCFTYGPTRDYWDHPQCVGWVREGDAAHDGCAVVICNGSEDGKKRMQIPDGHAGEKWTDVLGWYQGEVTIGDDGWAEFPCHERSASVWAKVDAKHREEFNK</sequence>
<evidence type="ECO:0000313" key="9">
    <source>
        <dbReference type="Proteomes" id="UP000249723"/>
    </source>
</evidence>
<dbReference type="Pfam" id="PF00128">
    <property type="entry name" value="Alpha-amylase"/>
    <property type="match status" value="1"/>
</dbReference>
<dbReference type="PANTHER" id="PTHR43447">
    <property type="entry name" value="ALPHA-AMYLASE"/>
    <property type="match status" value="1"/>
</dbReference>